<dbReference type="InterPro" id="IPR017560">
    <property type="entry name" value="Cyt_c_biogenesis_CcmI"/>
</dbReference>
<keyword evidence="2" id="KW-0677">Repeat</keyword>
<dbReference type="STRING" id="1121003.SAMN03080618_00913"/>
<name>A0A1I3JMY3_9HYPH</name>
<dbReference type="RefSeq" id="WP_091519166.1">
    <property type="nucleotide sequence ID" value="NZ_FORF01000004.1"/>
</dbReference>
<dbReference type="InterPro" id="IPR051263">
    <property type="entry name" value="C-type_cytochrome_biogenesis"/>
</dbReference>
<evidence type="ECO:0000256" key="2">
    <source>
        <dbReference type="ARBA" id="ARBA00022737"/>
    </source>
</evidence>
<comment type="subcellular location">
    <subcellularLocation>
        <location evidence="1">Cell envelope</location>
    </subcellularLocation>
</comment>
<gene>
    <name evidence="6" type="ORF">SAMN03080618_00913</name>
</gene>
<evidence type="ECO:0000256" key="1">
    <source>
        <dbReference type="ARBA" id="ARBA00004196"/>
    </source>
</evidence>
<reference evidence="7" key="1">
    <citation type="submission" date="2016-10" db="EMBL/GenBank/DDBJ databases">
        <authorList>
            <person name="Varghese N."/>
            <person name="Submissions S."/>
        </authorList>
    </citation>
    <scope>NUCLEOTIDE SEQUENCE [LARGE SCALE GENOMIC DNA]</scope>
    <source>
        <strain evidence="7">DSM 21857</strain>
    </source>
</reference>
<keyword evidence="4" id="KW-0802">TPR repeat</keyword>
<evidence type="ECO:0000313" key="7">
    <source>
        <dbReference type="Proteomes" id="UP000242763"/>
    </source>
</evidence>
<dbReference type="GO" id="GO:0017004">
    <property type="term" value="P:cytochrome complex assembly"/>
    <property type="evidence" value="ECO:0007669"/>
    <property type="project" value="UniProtKB-KW"/>
</dbReference>
<dbReference type="SUPFAM" id="SSF48452">
    <property type="entry name" value="TPR-like"/>
    <property type="match status" value="1"/>
</dbReference>
<accession>A0A1I3JMY3</accession>
<dbReference type="Proteomes" id="UP000242763">
    <property type="component" value="Unassembled WGS sequence"/>
</dbReference>
<sequence>MFFWIIVACLTLIACLAVLLPVLRVRDSVADDSAFDLEVYQDQLAELDRDVARGVIAGTEAEQARAEIGRRILKLKAEGSTLAAKAGFGAGRIVLSVAILAVPLASWGIYAATGSPHLPSQPLHERMADNPQANPINELVARAEAHLAENPQDGRGWDVLAPIYYRNGRFVEAATAYRNAIRLLGASATREAGLGEAVAAVGGGLISEEAQAALQRALALEPDNPKARFLLALGLAQEGRTEEAQAAWLAMANDLPQDSPWRGAVAQMLGSKAEVQATPGPSQDDVDAAELMSDNERAEMIGNMVAGLDQRLRENPQDPEGWQRLIHAYTVLQRNEDARDALVRGLAALGSDSAEGAELKTFAAARGVSAAD</sequence>
<dbReference type="GO" id="GO:0005886">
    <property type="term" value="C:plasma membrane"/>
    <property type="evidence" value="ECO:0007669"/>
    <property type="project" value="TreeGrafter"/>
</dbReference>
<dbReference type="Gene3D" id="1.25.40.10">
    <property type="entry name" value="Tetratricopeptide repeat domain"/>
    <property type="match status" value="2"/>
</dbReference>
<keyword evidence="7" id="KW-1185">Reference proteome</keyword>
<dbReference type="GO" id="GO:0030313">
    <property type="term" value="C:cell envelope"/>
    <property type="evidence" value="ECO:0007669"/>
    <property type="project" value="UniProtKB-SubCell"/>
</dbReference>
<dbReference type="NCBIfam" id="TIGR03142">
    <property type="entry name" value="cytochro_ccmI"/>
    <property type="match status" value="1"/>
</dbReference>
<evidence type="ECO:0000256" key="3">
    <source>
        <dbReference type="ARBA" id="ARBA00022748"/>
    </source>
</evidence>
<proteinExistence type="predicted"/>
<protein>
    <submittedName>
        <fullName evidence="6">Cytochrome c-type biogenesis protein CcmH</fullName>
    </submittedName>
</protein>
<dbReference type="OrthoDB" id="9815847at2"/>
<keyword evidence="3" id="KW-0201">Cytochrome c-type biogenesis</keyword>
<evidence type="ECO:0000259" key="5">
    <source>
        <dbReference type="Pfam" id="PF23914"/>
    </source>
</evidence>
<dbReference type="AlphaFoldDB" id="A0A1I3JMY3"/>
<dbReference type="PANTHER" id="PTHR47870">
    <property type="entry name" value="CYTOCHROME C-TYPE BIOGENESIS PROTEIN CCMH"/>
    <property type="match status" value="1"/>
</dbReference>
<feature type="domain" description="Cytochrome c-type biogenesis protein H TPR" evidence="5">
    <location>
        <begin position="131"/>
        <end position="260"/>
    </location>
</feature>
<dbReference type="InterPro" id="IPR011990">
    <property type="entry name" value="TPR-like_helical_dom_sf"/>
</dbReference>
<dbReference type="PANTHER" id="PTHR47870:SF1">
    <property type="entry name" value="CYTOCHROME C-TYPE BIOGENESIS PROTEIN CCMH"/>
    <property type="match status" value="1"/>
</dbReference>
<dbReference type="Pfam" id="PF23914">
    <property type="entry name" value="TPR_CcmH_CycH"/>
    <property type="match status" value="1"/>
</dbReference>
<evidence type="ECO:0000256" key="4">
    <source>
        <dbReference type="ARBA" id="ARBA00022803"/>
    </source>
</evidence>
<dbReference type="EMBL" id="FORF01000004">
    <property type="protein sequence ID" value="SFI61358.1"/>
    <property type="molecule type" value="Genomic_DNA"/>
</dbReference>
<organism evidence="6 7">
    <name type="scientific">Aquamicrobium aerolatum DSM 21857</name>
    <dbReference type="NCBI Taxonomy" id="1121003"/>
    <lineage>
        <taxon>Bacteria</taxon>
        <taxon>Pseudomonadati</taxon>
        <taxon>Pseudomonadota</taxon>
        <taxon>Alphaproteobacteria</taxon>
        <taxon>Hyphomicrobiales</taxon>
        <taxon>Phyllobacteriaceae</taxon>
        <taxon>Aerobium</taxon>
    </lineage>
</organism>
<evidence type="ECO:0000313" key="6">
    <source>
        <dbReference type="EMBL" id="SFI61358.1"/>
    </source>
</evidence>
<dbReference type="InterPro" id="IPR056413">
    <property type="entry name" value="TPR_CcmH_CycH"/>
</dbReference>